<evidence type="ECO:0000256" key="9">
    <source>
        <dbReference type="PROSITE-ProRule" id="PRU01248"/>
    </source>
</evidence>
<protein>
    <submittedName>
        <fullName evidence="12">Tyrosine-type recombinase/integrase</fullName>
    </submittedName>
</protein>
<evidence type="ECO:0000259" key="10">
    <source>
        <dbReference type="PROSITE" id="PS51898"/>
    </source>
</evidence>
<keyword evidence="2" id="KW-0963">Cytoplasm</keyword>
<accession>A0AAU7PTB3</accession>
<evidence type="ECO:0000259" key="11">
    <source>
        <dbReference type="PROSITE" id="PS51900"/>
    </source>
</evidence>
<dbReference type="Gene3D" id="1.10.150.130">
    <property type="match status" value="1"/>
</dbReference>
<reference evidence="12" key="1">
    <citation type="submission" date="2024-06" db="EMBL/GenBank/DDBJ databases">
        <title>Lacrimispora cavernae sp. nov., a novel anaerobe isolated from bat guano pile inside a cave.</title>
        <authorList>
            <person name="Miller S.L."/>
            <person name="Lu N."/>
            <person name="King J."/>
            <person name="Sankaranarayanan K."/>
            <person name="Lawson P.A."/>
        </authorList>
    </citation>
    <scope>NUCLEOTIDE SEQUENCE</scope>
    <source>
        <strain evidence="12">BS-2</strain>
    </source>
</reference>
<evidence type="ECO:0000313" key="12">
    <source>
        <dbReference type="EMBL" id="XBS55503.1"/>
    </source>
</evidence>
<dbReference type="GO" id="GO:0005737">
    <property type="term" value="C:cytoplasm"/>
    <property type="evidence" value="ECO:0007669"/>
    <property type="project" value="UniProtKB-SubCell"/>
</dbReference>
<dbReference type="PROSITE" id="PS51900">
    <property type="entry name" value="CB"/>
    <property type="match status" value="1"/>
</dbReference>
<feature type="domain" description="Tyr recombinase" evidence="10">
    <location>
        <begin position="149"/>
        <end position="344"/>
    </location>
</feature>
<dbReference type="InterPro" id="IPR011010">
    <property type="entry name" value="DNA_brk_join_enz"/>
</dbReference>
<dbReference type="PANTHER" id="PTHR30349:SF77">
    <property type="entry name" value="TYROSINE RECOMBINASE XERC"/>
    <property type="match status" value="1"/>
</dbReference>
<dbReference type="InterPro" id="IPR010998">
    <property type="entry name" value="Integrase_recombinase_N"/>
</dbReference>
<evidence type="ECO:0000256" key="4">
    <source>
        <dbReference type="ARBA" id="ARBA00022829"/>
    </source>
</evidence>
<keyword evidence="4" id="KW-0159">Chromosome partition</keyword>
<dbReference type="PANTHER" id="PTHR30349">
    <property type="entry name" value="PHAGE INTEGRASE-RELATED"/>
    <property type="match status" value="1"/>
</dbReference>
<dbReference type="Pfam" id="PF00589">
    <property type="entry name" value="Phage_integrase"/>
    <property type="match status" value="1"/>
</dbReference>
<proteinExistence type="predicted"/>
<name>A0AAU7PTB3_9FIRM</name>
<evidence type="ECO:0000256" key="6">
    <source>
        <dbReference type="ARBA" id="ARBA00023125"/>
    </source>
</evidence>
<organism evidence="12">
    <name type="scientific">Lacrimispora sp. BS-2</name>
    <dbReference type="NCBI Taxonomy" id="3151850"/>
    <lineage>
        <taxon>Bacteria</taxon>
        <taxon>Bacillati</taxon>
        <taxon>Bacillota</taxon>
        <taxon>Clostridia</taxon>
        <taxon>Lachnospirales</taxon>
        <taxon>Lachnospiraceae</taxon>
        <taxon>Lacrimispora</taxon>
    </lineage>
</organism>
<feature type="domain" description="Core-binding (CB)" evidence="11">
    <location>
        <begin position="24"/>
        <end position="128"/>
    </location>
</feature>
<dbReference type="GO" id="GO:0003677">
    <property type="term" value="F:DNA binding"/>
    <property type="evidence" value="ECO:0007669"/>
    <property type="project" value="UniProtKB-UniRule"/>
</dbReference>
<sequence length="352" mass="40851">MSSSLSYHQQKDIENVKHLRQLVKELPNFCGDFFRGIEPRTSSRTRIAYAYDLRVFFDFLIKENPVIGKLHIQDITLDHLEALRVVDIEEYMEYLKYRFNDKNQEVTNKERGIMRKISSLKSFYNYYYRNERLQTNPASLVQLPKLHEKDIIRLDIDEVALLLDEVESGEALTEKQKAYHAKTKIRDLALLTLMLGTGIRVSECVGLDIDDIDLKNGGIRIHRKGGKEVTVYFGSEVEDALLDYLEERSLVIPEEGHEKALFLSLQKKRLAVRSVENLVKKYSKLVTPLKKITPHKLRSTYGTSLYKETGDIYLVADVLGHSDVNTTKKHYAALEDERRRSARNKVKLRENT</sequence>
<keyword evidence="6 9" id="KW-0238">DNA-binding</keyword>
<keyword evidence="3" id="KW-0132">Cell division</keyword>
<dbReference type="InterPro" id="IPR044068">
    <property type="entry name" value="CB"/>
</dbReference>
<evidence type="ECO:0000256" key="5">
    <source>
        <dbReference type="ARBA" id="ARBA00022908"/>
    </source>
</evidence>
<dbReference type="Gene3D" id="1.10.443.10">
    <property type="entry name" value="Intergrase catalytic core"/>
    <property type="match status" value="1"/>
</dbReference>
<dbReference type="GO" id="GO:0007059">
    <property type="term" value="P:chromosome segregation"/>
    <property type="evidence" value="ECO:0007669"/>
    <property type="project" value="UniProtKB-KW"/>
</dbReference>
<dbReference type="InterPro" id="IPR002104">
    <property type="entry name" value="Integrase_catalytic"/>
</dbReference>
<dbReference type="SUPFAM" id="SSF56349">
    <property type="entry name" value="DNA breaking-rejoining enzymes"/>
    <property type="match status" value="1"/>
</dbReference>
<keyword evidence="5" id="KW-0229">DNA integration</keyword>
<evidence type="ECO:0000256" key="8">
    <source>
        <dbReference type="ARBA" id="ARBA00023306"/>
    </source>
</evidence>
<dbReference type="InterPro" id="IPR050090">
    <property type="entry name" value="Tyrosine_recombinase_XerCD"/>
</dbReference>
<keyword evidence="7" id="KW-0233">DNA recombination</keyword>
<evidence type="ECO:0000256" key="3">
    <source>
        <dbReference type="ARBA" id="ARBA00022618"/>
    </source>
</evidence>
<comment type="subcellular location">
    <subcellularLocation>
        <location evidence="1">Cytoplasm</location>
    </subcellularLocation>
</comment>
<dbReference type="EMBL" id="CP157940">
    <property type="protein sequence ID" value="XBS55503.1"/>
    <property type="molecule type" value="Genomic_DNA"/>
</dbReference>
<dbReference type="PROSITE" id="PS51898">
    <property type="entry name" value="TYR_RECOMBINASE"/>
    <property type="match status" value="1"/>
</dbReference>
<gene>
    <name evidence="12" type="ORF">ABFV83_06855</name>
</gene>
<keyword evidence="8" id="KW-0131">Cell cycle</keyword>
<dbReference type="AlphaFoldDB" id="A0AAU7PTB3"/>
<dbReference type="InterPro" id="IPR013762">
    <property type="entry name" value="Integrase-like_cat_sf"/>
</dbReference>
<dbReference type="GO" id="GO:0015074">
    <property type="term" value="P:DNA integration"/>
    <property type="evidence" value="ECO:0007669"/>
    <property type="project" value="UniProtKB-KW"/>
</dbReference>
<evidence type="ECO:0000256" key="2">
    <source>
        <dbReference type="ARBA" id="ARBA00022490"/>
    </source>
</evidence>
<evidence type="ECO:0000256" key="1">
    <source>
        <dbReference type="ARBA" id="ARBA00004496"/>
    </source>
</evidence>
<dbReference type="GO" id="GO:0006310">
    <property type="term" value="P:DNA recombination"/>
    <property type="evidence" value="ECO:0007669"/>
    <property type="project" value="UniProtKB-KW"/>
</dbReference>
<dbReference type="GO" id="GO:0051301">
    <property type="term" value="P:cell division"/>
    <property type="evidence" value="ECO:0007669"/>
    <property type="project" value="UniProtKB-KW"/>
</dbReference>
<evidence type="ECO:0000256" key="7">
    <source>
        <dbReference type="ARBA" id="ARBA00023172"/>
    </source>
</evidence>
<dbReference type="RefSeq" id="WP_349948170.1">
    <property type="nucleotide sequence ID" value="NZ_CP157940.1"/>
</dbReference>